<dbReference type="EMBL" id="QVQT01000011">
    <property type="protein sequence ID" value="RFU14791.1"/>
    <property type="molecule type" value="Genomic_DNA"/>
</dbReference>
<accession>A0A372IJ70</accession>
<keyword evidence="4" id="KW-1185">Reference proteome</keyword>
<organism evidence="3 4">
    <name type="scientific">Paracidobacterium acidisoli</name>
    <dbReference type="NCBI Taxonomy" id="2303751"/>
    <lineage>
        <taxon>Bacteria</taxon>
        <taxon>Pseudomonadati</taxon>
        <taxon>Acidobacteriota</taxon>
        <taxon>Terriglobia</taxon>
        <taxon>Terriglobales</taxon>
        <taxon>Acidobacteriaceae</taxon>
        <taxon>Paracidobacterium</taxon>
    </lineage>
</organism>
<dbReference type="PANTHER" id="PTHR46268:SF22">
    <property type="entry name" value="SENSOR PROTEIN KDPD-RELATED"/>
    <property type="match status" value="1"/>
</dbReference>
<dbReference type="AlphaFoldDB" id="A0A372IJ70"/>
<feature type="domain" description="UspA" evidence="2">
    <location>
        <begin position="8"/>
        <end position="142"/>
    </location>
</feature>
<evidence type="ECO:0000256" key="1">
    <source>
        <dbReference type="ARBA" id="ARBA00008791"/>
    </source>
</evidence>
<protein>
    <submittedName>
        <fullName evidence="3">Universal stress protein</fullName>
    </submittedName>
</protein>
<dbReference type="SUPFAM" id="SSF52402">
    <property type="entry name" value="Adenine nucleotide alpha hydrolases-like"/>
    <property type="match status" value="2"/>
</dbReference>
<dbReference type="InterPro" id="IPR006016">
    <property type="entry name" value="UspA"/>
</dbReference>
<dbReference type="OrthoDB" id="112532at2"/>
<proteinExistence type="inferred from homology"/>
<dbReference type="PANTHER" id="PTHR46268">
    <property type="entry name" value="STRESS RESPONSE PROTEIN NHAX"/>
    <property type="match status" value="1"/>
</dbReference>
<dbReference type="PRINTS" id="PR01438">
    <property type="entry name" value="UNVRSLSTRESS"/>
</dbReference>
<name>A0A372IJ70_9BACT</name>
<evidence type="ECO:0000259" key="2">
    <source>
        <dbReference type="Pfam" id="PF00582"/>
    </source>
</evidence>
<comment type="caution">
    <text evidence="3">The sequence shown here is derived from an EMBL/GenBank/DDBJ whole genome shotgun (WGS) entry which is preliminary data.</text>
</comment>
<reference evidence="3 4" key="1">
    <citation type="submission" date="2018-08" db="EMBL/GenBank/DDBJ databases">
        <title>Acidipila sp. 4G-K13, an acidobacterium isolated from forest soil.</title>
        <authorList>
            <person name="Gao Z.-H."/>
            <person name="Qiu L.-H."/>
        </authorList>
    </citation>
    <scope>NUCLEOTIDE SEQUENCE [LARGE SCALE GENOMIC DNA]</scope>
    <source>
        <strain evidence="3 4">4G-K13</strain>
    </source>
</reference>
<sequence>MKSHSLFARILMATDLSAASQVAYRVARDLAVLLNAHLLLLHVFEYAGAASPMTGGIAEGLSAFRQSAEHELELLLLDSAKHGLTVEGRITDGIVSEVILETAGQQRIDLVVMGTRRTTGLERFLLGSTAEVVFRSSDCPVLTAGPRVLTPTGPPHTRGPIVFATDLSHMSTAAVRSAAFLCERTGVPLHCLHVLPRCDLKPGDEDALRRTSAAAIGQMIHEGGFAIGDPLCAIACDDDASTGVLDYAAQHKASLIVLGVRHASPVAAHLPGKIACQIIAGAACPVLVATDQLRSRC</sequence>
<dbReference type="InterPro" id="IPR006015">
    <property type="entry name" value="Universal_stress_UspA"/>
</dbReference>
<dbReference type="Proteomes" id="UP000264702">
    <property type="component" value="Unassembled WGS sequence"/>
</dbReference>
<feature type="domain" description="UspA" evidence="2">
    <location>
        <begin position="160"/>
        <end position="288"/>
    </location>
</feature>
<dbReference type="CDD" id="cd00293">
    <property type="entry name" value="USP-like"/>
    <property type="match status" value="2"/>
</dbReference>
<comment type="similarity">
    <text evidence="1">Belongs to the universal stress protein A family.</text>
</comment>
<dbReference type="InterPro" id="IPR014729">
    <property type="entry name" value="Rossmann-like_a/b/a_fold"/>
</dbReference>
<dbReference type="Gene3D" id="3.40.50.620">
    <property type="entry name" value="HUPs"/>
    <property type="match status" value="2"/>
</dbReference>
<evidence type="ECO:0000313" key="4">
    <source>
        <dbReference type="Proteomes" id="UP000264702"/>
    </source>
</evidence>
<evidence type="ECO:0000313" key="3">
    <source>
        <dbReference type="EMBL" id="RFU14791.1"/>
    </source>
</evidence>
<dbReference type="Pfam" id="PF00582">
    <property type="entry name" value="Usp"/>
    <property type="match status" value="2"/>
</dbReference>
<gene>
    <name evidence="3" type="ORF">D0Y96_20285</name>
</gene>
<dbReference type="RefSeq" id="WP_117303712.1">
    <property type="nucleotide sequence ID" value="NZ_QVQT02000011.1"/>
</dbReference>